<keyword evidence="7" id="KW-0547">Nucleotide-binding</keyword>
<feature type="binding site" evidence="7">
    <location>
        <position position="90"/>
    </location>
    <ligand>
        <name>substrate</name>
    </ligand>
</feature>
<evidence type="ECO:0000256" key="8">
    <source>
        <dbReference type="PIRSR" id="PIRSR000185-3"/>
    </source>
</evidence>
<evidence type="ECO:0000256" key="5">
    <source>
        <dbReference type="PIRNR" id="PIRNR000185"/>
    </source>
</evidence>
<dbReference type="Pfam" id="PF02812">
    <property type="entry name" value="ELFV_dehydrog_N"/>
    <property type="match status" value="1"/>
</dbReference>
<dbReference type="OrthoDB" id="9803297at2"/>
<feature type="binding site" evidence="7">
    <location>
        <position position="111"/>
    </location>
    <ligand>
        <name>substrate</name>
    </ligand>
</feature>
<protein>
    <recommendedName>
        <fullName evidence="5">Glutamate dehydrogenase</fullName>
    </recommendedName>
</protein>
<dbReference type="GO" id="GO:0004354">
    <property type="term" value="F:glutamate dehydrogenase (NADP+) activity"/>
    <property type="evidence" value="ECO:0007669"/>
    <property type="project" value="TreeGrafter"/>
</dbReference>
<evidence type="ECO:0000256" key="4">
    <source>
        <dbReference type="ARBA" id="ARBA00023027"/>
    </source>
</evidence>
<dbReference type="GO" id="GO:0006537">
    <property type="term" value="P:glutamate biosynthetic process"/>
    <property type="evidence" value="ECO:0007669"/>
    <property type="project" value="TreeGrafter"/>
</dbReference>
<dbReference type="InterPro" id="IPR033524">
    <property type="entry name" value="Glu/Leu/Phe/Val_DH_AS"/>
</dbReference>
<feature type="site" description="Important for catalysis" evidence="8">
    <location>
        <position position="166"/>
    </location>
</feature>
<dbReference type="SMART" id="SM00839">
    <property type="entry name" value="ELFV_dehydrog"/>
    <property type="match status" value="1"/>
</dbReference>
<organism evidence="11 12">
    <name type="scientific">Cellulophaga fucicola</name>
    <dbReference type="NCBI Taxonomy" id="76595"/>
    <lineage>
        <taxon>Bacteria</taxon>
        <taxon>Pseudomonadati</taxon>
        <taxon>Bacteroidota</taxon>
        <taxon>Flavobacteriia</taxon>
        <taxon>Flavobacteriales</taxon>
        <taxon>Flavobacteriaceae</taxon>
        <taxon>Cellulophaga</taxon>
    </lineage>
</organism>
<dbReference type="InterPro" id="IPR036291">
    <property type="entry name" value="NAD(P)-bd_dom_sf"/>
</dbReference>
<dbReference type="InterPro" id="IPR033922">
    <property type="entry name" value="NAD_bind_Glu_DH"/>
</dbReference>
<comment type="similarity">
    <text evidence="1 5 9">Belongs to the Glu/Leu/Phe/Val dehydrogenases family.</text>
</comment>
<dbReference type="Gene3D" id="3.40.50.720">
    <property type="entry name" value="NAD(P)-binding Rossmann-like Domain"/>
    <property type="match status" value="1"/>
</dbReference>
<dbReference type="AlphaFoldDB" id="A0A1K1PZN1"/>
<feature type="binding site" evidence="7">
    <location>
        <position position="114"/>
    </location>
    <ligand>
        <name>substrate</name>
    </ligand>
</feature>
<dbReference type="Gene3D" id="1.10.285.10">
    <property type="entry name" value="Glutamate Dehydrogenase, chain A, domain 3"/>
    <property type="match status" value="2"/>
</dbReference>
<keyword evidence="4 7" id="KW-0520">NAD</keyword>
<dbReference type="InterPro" id="IPR006097">
    <property type="entry name" value="Glu/Leu/Phe/Val/Trp_DH_dimer"/>
</dbReference>
<comment type="subunit">
    <text evidence="2">Homohexamer.</text>
</comment>
<dbReference type="PRINTS" id="PR00082">
    <property type="entry name" value="GLFDHDRGNASE"/>
</dbReference>
<dbReference type="Proteomes" id="UP000183257">
    <property type="component" value="Unassembled WGS sequence"/>
</dbReference>
<evidence type="ECO:0000256" key="1">
    <source>
        <dbReference type="ARBA" id="ARBA00006382"/>
    </source>
</evidence>
<sequence length="447" mass="48724">MEAKINAFMDEVKTRNGHEPEFIQAVQEVAETVIPYIADHDIYNGKNILLRMVEPERLISFRVSWVDDNGNIHVNRGYRVQMNSAIGPYKGGLRFHPSVNASILKFLAFEQVFKNSLTTLPMGGGKGGSDFDPKGKSDDEVMRFCHAFMGELSRHIGPNTDVPAGDIGVGGREIGFLFGMYKKIRNEFTGVLTGKGRSWGGSLIRPEATGYGTVYFAQSMLKTQGHDFSGKNVVISGSGNVAQYAAEKALQLGAKILTLSDSQGYILDKDGIDEEKLAFVMDLKNNKRGRISEYVNKYPSASFHKGETPWNVACDIALPCATQNELGGDAAKSLIKNGCICVAEGANMPSTPEAIHEFHEAKILFAPGKASNAGGVATSGLEMSQNSLRISWTREEVDQRLKVIMEDIHNSCIEYGKDKDGYCNYVKGANIAGFVKVADAMLAQGVI</sequence>
<keyword evidence="12" id="KW-1185">Reference proteome</keyword>
<dbReference type="PROSITE" id="PS00074">
    <property type="entry name" value="GLFV_DEHYDROGENASE"/>
    <property type="match status" value="1"/>
</dbReference>
<dbReference type="InterPro" id="IPR006096">
    <property type="entry name" value="Glu/Leu/Phe/Val/Trp_DH_C"/>
</dbReference>
<dbReference type="CDD" id="cd05313">
    <property type="entry name" value="NAD_bind_2_Glu_DH"/>
    <property type="match status" value="1"/>
</dbReference>
<evidence type="ECO:0000256" key="3">
    <source>
        <dbReference type="ARBA" id="ARBA00023002"/>
    </source>
</evidence>
<dbReference type="FunFam" id="3.40.50.720:FF:000030">
    <property type="entry name" value="Glutamate dehydrogenase"/>
    <property type="match status" value="1"/>
</dbReference>
<evidence type="ECO:0000259" key="10">
    <source>
        <dbReference type="SMART" id="SM00839"/>
    </source>
</evidence>
<dbReference type="SUPFAM" id="SSF51735">
    <property type="entry name" value="NAD(P)-binding Rossmann-fold domains"/>
    <property type="match status" value="1"/>
</dbReference>
<dbReference type="NCBIfam" id="NF006929">
    <property type="entry name" value="PRK09414.1"/>
    <property type="match status" value="1"/>
</dbReference>
<feature type="binding site" evidence="7">
    <location>
        <position position="379"/>
    </location>
    <ligand>
        <name>substrate</name>
    </ligand>
</feature>
<feature type="active site" description="Proton donor" evidence="6">
    <location>
        <position position="126"/>
    </location>
</feature>
<evidence type="ECO:0000256" key="6">
    <source>
        <dbReference type="PIRSR" id="PIRSR000185-1"/>
    </source>
</evidence>
<dbReference type="Gene3D" id="3.40.50.10860">
    <property type="entry name" value="Leucine Dehydrogenase, chain A, domain 1"/>
    <property type="match status" value="1"/>
</dbReference>
<evidence type="ECO:0000313" key="11">
    <source>
        <dbReference type="EMBL" id="SFW53095.1"/>
    </source>
</evidence>
<name>A0A1K1PZN1_9FLAO</name>
<dbReference type="InterPro" id="IPR046346">
    <property type="entry name" value="Aminoacid_DH-like_N_sf"/>
</dbReference>
<accession>A0A1K1PZN1</accession>
<dbReference type="PANTHER" id="PTHR43571">
    <property type="entry name" value="NADP-SPECIFIC GLUTAMATE DEHYDROGENASE 1-RELATED"/>
    <property type="match status" value="1"/>
</dbReference>
<dbReference type="FunFam" id="3.40.50.10860:FF:000002">
    <property type="entry name" value="Glutamate dehydrogenase"/>
    <property type="match status" value="1"/>
</dbReference>
<evidence type="ECO:0000256" key="2">
    <source>
        <dbReference type="ARBA" id="ARBA00011643"/>
    </source>
</evidence>
<evidence type="ECO:0000313" key="12">
    <source>
        <dbReference type="Proteomes" id="UP000183257"/>
    </source>
</evidence>
<dbReference type="FunFam" id="1.10.285.10:FF:000001">
    <property type="entry name" value="Glutamate dehydrogenase"/>
    <property type="match status" value="1"/>
</dbReference>
<dbReference type="GO" id="GO:0000166">
    <property type="term" value="F:nucleotide binding"/>
    <property type="evidence" value="ECO:0007669"/>
    <property type="project" value="UniProtKB-KW"/>
</dbReference>
<dbReference type="EMBL" id="FPIY01000003">
    <property type="protein sequence ID" value="SFW53095.1"/>
    <property type="molecule type" value="Genomic_DNA"/>
</dbReference>
<dbReference type="InterPro" id="IPR006095">
    <property type="entry name" value="Glu/Leu/Phe/Val/Trp_DH"/>
</dbReference>
<feature type="binding site" evidence="7">
    <location>
        <position position="165"/>
    </location>
    <ligand>
        <name>substrate</name>
    </ligand>
</feature>
<dbReference type="SUPFAM" id="SSF53223">
    <property type="entry name" value="Aminoacid dehydrogenase-like, N-terminal domain"/>
    <property type="match status" value="1"/>
</dbReference>
<dbReference type="PIRSF" id="PIRSF000185">
    <property type="entry name" value="Glu_DH"/>
    <property type="match status" value="1"/>
</dbReference>
<dbReference type="InterPro" id="IPR014362">
    <property type="entry name" value="Glu_DH"/>
</dbReference>
<dbReference type="RefSeq" id="WP_072303833.1">
    <property type="nucleotide sequence ID" value="NZ_CBDUMO010000020.1"/>
</dbReference>
<dbReference type="STRING" id="76595.SAMN05660313_02183"/>
<proteinExistence type="inferred from homology"/>
<gene>
    <name evidence="11" type="ORF">SAMN05660313_02183</name>
</gene>
<dbReference type="GO" id="GO:0005829">
    <property type="term" value="C:cytosol"/>
    <property type="evidence" value="ECO:0007669"/>
    <property type="project" value="TreeGrafter"/>
</dbReference>
<evidence type="ECO:0000256" key="7">
    <source>
        <dbReference type="PIRSR" id="PIRSR000185-2"/>
    </source>
</evidence>
<dbReference type="PANTHER" id="PTHR43571:SF1">
    <property type="entry name" value="NADP-SPECIFIC GLUTAMATE DEHYDROGENASE 1-RELATED"/>
    <property type="match status" value="1"/>
</dbReference>
<keyword evidence="3 5" id="KW-0560">Oxidoreductase</keyword>
<feature type="binding site" evidence="7">
    <location>
        <position position="240"/>
    </location>
    <ligand>
        <name>NAD(+)</name>
        <dbReference type="ChEBI" id="CHEBI:57540"/>
    </ligand>
</feature>
<feature type="binding site" evidence="7">
    <location>
        <position position="209"/>
    </location>
    <ligand>
        <name>NAD(+)</name>
        <dbReference type="ChEBI" id="CHEBI:57540"/>
    </ligand>
</feature>
<reference evidence="12" key="1">
    <citation type="submission" date="2016-11" db="EMBL/GenBank/DDBJ databases">
        <authorList>
            <person name="Varghese N."/>
            <person name="Submissions S."/>
        </authorList>
    </citation>
    <scope>NUCLEOTIDE SEQUENCE [LARGE SCALE GENOMIC DNA]</scope>
    <source>
        <strain evidence="12">DSM 24786</strain>
    </source>
</reference>
<feature type="domain" description="Glutamate/phenylalanine/leucine/valine/L-tryptophan dehydrogenase C-terminal" evidence="10">
    <location>
        <begin position="202"/>
        <end position="445"/>
    </location>
</feature>
<dbReference type="InterPro" id="IPR050724">
    <property type="entry name" value="Glu_Leu_Phe_Val_DH"/>
</dbReference>
<dbReference type="Pfam" id="PF00208">
    <property type="entry name" value="ELFV_dehydrog"/>
    <property type="match status" value="1"/>
</dbReference>
<evidence type="ECO:0000256" key="9">
    <source>
        <dbReference type="RuleBase" id="RU004417"/>
    </source>
</evidence>